<protein>
    <submittedName>
        <fullName evidence="2">Uncharacterized protein</fullName>
    </submittedName>
</protein>
<reference evidence="2" key="1">
    <citation type="journal article" date="2018" name="DNA Res.">
        <title>Multiple hybrid de novo genome assembly of finger millet, an orphan allotetraploid crop.</title>
        <authorList>
            <person name="Hatakeyama M."/>
            <person name="Aluri S."/>
            <person name="Balachadran M.T."/>
            <person name="Sivarajan S.R."/>
            <person name="Patrignani A."/>
            <person name="Gruter S."/>
            <person name="Poveda L."/>
            <person name="Shimizu-Inatsugi R."/>
            <person name="Baeten J."/>
            <person name="Francoijs K.J."/>
            <person name="Nataraja K.N."/>
            <person name="Reddy Y.A.N."/>
            <person name="Phadnis S."/>
            <person name="Ravikumar R.L."/>
            <person name="Schlapbach R."/>
            <person name="Sreeman S.M."/>
            <person name="Shimizu K.K."/>
        </authorList>
    </citation>
    <scope>NUCLEOTIDE SEQUENCE</scope>
</reference>
<evidence type="ECO:0000313" key="2">
    <source>
        <dbReference type="EMBL" id="GJN37355.1"/>
    </source>
</evidence>
<comment type="caution">
    <text evidence="2">The sequence shown here is derived from an EMBL/GenBank/DDBJ whole genome shotgun (WGS) entry which is preliminary data.</text>
</comment>
<sequence length="82" mass="8702">MPSACSISCTCVSGRPCMRGSTTSAGSRFWCRWSRTHCTTLRPSPNAGSTGRPARDGLQQHHPEAVHVALGRDLGHAPVLCA</sequence>
<dbReference type="AlphaFoldDB" id="A0AAV5FRH5"/>
<evidence type="ECO:0000256" key="1">
    <source>
        <dbReference type="SAM" id="MobiDB-lite"/>
    </source>
</evidence>
<dbReference type="EMBL" id="BQKI01000095">
    <property type="protein sequence ID" value="GJN37355.1"/>
    <property type="molecule type" value="Genomic_DNA"/>
</dbReference>
<keyword evidence="3" id="KW-1185">Reference proteome</keyword>
<feature type="region of interest" description="Disordered" evidence="1">
    <location>
        <begin position="42"/>
        <end position="63"/>
    </location>
</feature>
<name>A0AAV5FRH5_ELECO</name>
<evidence type="ECO:0000313" key="3">
    <source>
        <dbReference type="Proteomes" id="UP001054889"/>
    </source>
</evidence>
<reference evidence="2" key="2">
    <citation type="submission" date="2021-12" db="EMBL/GenBank/DDBJ databases">
        <title>Resequencing data analysis of finger millet.</title>
        <authorList>
            <person name="Hatakeyama M."/>
            <person name="Aluri S."/>
            <person name="Balachadran M.T."/>
            <person name="Sivarajan S.R."/>
            <person name="Poveda L."/>
            <person name="Shimizu-Inatsugi R."/>
            <person name="Schlapbach R."/>
            <person name="Sreeman S.M."/>
            <person name="Shimizu K.K."/>
        </authorList>
    </citation>
    <scope>NUCLEOTIDE SEQUENCE</scope>
</reference>
<feature type="compositionally biased region" description="Basic and acidic residues" evidence="1">
    <location>
        <begin position="53"/>
        <end position="63"/>
    </location>
</feature>
<gene>
    <name evidence="2" type="primary">gb26297</name>
    <name evidence="2" type="ORF">PR202_gb26297</name>
</gene>
<dbReference type="Proteomes" id="UP001054889">
    <property type="component" value="Unassembled WGS sequence"/>
</dbReference>
<accession>A0AAV5FRH5</accession>
<proteinExistence type="predicted"/>
<organism evidence="2 3">
    <name type="scientific">Eleusine coracana subsp. coracana</name>
    <dbReference type="NCBI Taxonomy" id="191504"/>
    <lineage>
        <taxon>Eukaryota</taxon>
        <taxon>Viridiplantae</taxon>
        <taxon>Streptophyta</taxon>
        <taxon>Embryophyta</taxon>
        <taxon>Tracheophyta</taxon>
        <taxon>Spermatophyta</taxon>
        <taxon>Magnoliopsida</taxon>
        <taxon>Liliopsida</taxon>
        <taxon>Poales</taxon>
        <taxon>Poaceae</taxon>
        <taxon>PACMAD clade</taxon>
        <taxon>Chloridoideae</taxon>
        <taxon>Cynodonteae</taxon>
        <taxon>Eleusininae</taxon>
        <taxon>Eleusine</taxon>
    </lineage>
</organism>